<sequence>MGNEEPTSSLNSRTRVKTLAGITRSDNARFFPGGEVPQLCLTQGLGTIRDAGQAVLVALGANKAAAVRAMVEGPVSAFCPASVLQLHQHAVVVLDPEAAAELQLADYYRRAQGLNDRLLGR</sequence>
<dbReference type="InterPro" id="IPR037171">
    <property type="entry name" value="NagB/RpiA_transferase-like"/>
</dbReference>
<dbReference type="AlphaFoldDB" id="A0A1G8CT02"/>
<dbReference type="PANTHER" id="PTHR11280">
    <property type="entry name" value="GLUCOSAMINE-6-PHOSPHATE ISOMERASE"/>
    <property type="match status" value="1"/>
</dbReference>
<dbReference type="Gene3D" id="3.40.50.1360">
    <property type="match status" value="1"/>
</dbReference>
<keyword evidence="2" id="KW-1185">Reference proteome</keyword>
<reference evidence="1 2" key="1">
    <citation type="submission" date="2016-10" db="EMBL/GenBank/DDBJ databases">
        <authorList>
            <person name="de Groot N.N."/>
        </authorList>
    </citation>
    <scope>NUCLEOTIDE SEQUENCE [LARGE SCALE GENOMIC DNA]</scope>
    <source>
        <strain evidence="1 2">NP_1H</strain>
    </source>
</reference>
<dbReference type="EMBL" id="FNDT01000001">
    <property type="protein sequence ID" value="SDH48596.1"/>
    <property type="molecule type" value="Genomic_DNA"/>
</dbReference>
<dbReference type="Proteomes" id="UP000199258">
    <property type="component" value="Unassembled WGS sequence"/>
</dbReference>
<accession>A0A1G8CT02</accession>
<dbReference type="GO" id="GO:0006046">
    <property type="term" value="P:N-acetylglucosamine catabolic process"/>
    <property type="evidence" value="ECO:0007669"/>
    <property type="project" value="TreeGrafter"/>
</dbReference>
<dbReference type="GO" id="GO:0006043">
    <property type="term" value="P:glucosamine catabolic process"/>
    <property type="evidence" value="ECO:0007669"/>
    <property type="project" value="TreeGrafter"/>
</dbReference>
<dbReference type="PANTHER" id="PTHR11280:SF5">
    <property type="entry name" value="GLUCOSAMINE-6-PHOSPHATE ISOMERASE"/>
    <property type="match status" value="1"/>
</dbReference>
<protein>
    <submittedName>
        <fullName evidence="1">Glucosamine-6-phosphate deaminase</fullName>
    </submittedName>
</protein>
<gene>
    <name evidence="1" type="ORF">SAMN04488693_101379</name>
</gene>
<dbReference type="STRING" id="335973.SAMN04488693_101379"/>
<name>A0A1G8CT02_9MICC</name>
<dbReference type="SUPFAM" id="SSF100950">
    <property type="entry name" value="NagB/RpiA/CoA transferase-like"/>
    <property type="match status" value="1"/>
</dbReference>
<proteinExistence type="predicted"/>
<dbReference type="GO" id="GO:0019262">
    <property type="term" value="P:N-acetylneuraminate catabolic process"/>
    <property type="evidence" value="ECO:0007669"/>
    <property type="project" value="TreeGrafter"/>
</dbReference>
<dbReference type="GO" id="GO:0004342">
    <property type="term" value="F:glucosamine-6-phosphate deaminase activity"/>
    <property type="evidence" value="ECO:0007669"/>
    <property type="project" value="InterPro"/>
</dbReference>
<evidence type="ECO:0000313" key="1">
    <source>
        <dbReference type="EMBL" id="SDH48596.1"/>
    </source>
</evidence>
<dbReference type="GO" id="GO:0042802">
    <property type="term" value="F:identical protein binding"/>
    <property type="evidence" value="ECO:0007669"/>
    <property type="project" value="TreeGrafter"/>
</dbReference>
<evidence type="ECO:0000313" key="2">
    <source>
        <dbReference type="Proteomes" id="UP000199258"/>
    </source>
</evidence>
<organism evidence="1 2">
    <name type="scientific">Arthrobacter subterraneus</name>
    <dbReference type="NCBI Taxonomy" id="335973"/>
    <lineage>
        <taxon>Bacteria</taxon>
        <taxon>Bacillati</taxon>
        <taxon>Actinomycetota</taxon>
        <taxon>Actinomycetes</taxon>
        <taxon>Micrococcales</taxon>
        <taxon>Micrococcaceae</taxon>
        <taxon>Arthrobacter</taxon>
    </lineage>
</organism>
<dbReference type="InterPro" id="IPR004547">
    <property type="entry name" value="Glucosamine6P_isomerase"/>
</dbReference>
<dbReference type="GO" id="GO:0005737">
    <property type="term" value="C:cytoplasm"/>
    <property type="evidence" value="ECO:0007669"/>
    <property type="project" value="TreeGrafter"/>
</dbReference>